<comment type="caution">
    <text evidence="3">The sequence shown here is derived from an EMBL/GenBank/DDBJ whole genome shotgun (WGS) entry which is preliminary data.</text>
</comment>
<feature type="domain" description="GIY-YIG" evidence="2">
    <location>
        <begin position="1"/>
        <end position="77"/>
    </location>
</feature>
<evidence type="ECO:0000259" key="2">
    <source>
        <dbReference type="PROSITE" id="PS50164"/>
    </source>
</evidence>
<dbReference type="Pfam" id="PF01541">
    <property type="entry name" value="GIY-YIG"/>
    <property type="match status" value="1"/>
</dbReference>
<protein>
    <submittedName>
        <fullName evidence="3">GIY-YIG nuclease family protein</fullName>
    </submittedName>
</protein>
<accession>A0ABS5GBD4</accession>
<dbReference type="CDD" id="cd10448">
    <property type="entry name" value="GIY-YIG_unchar_3"/>
    <property type="match status" value="1"/>
</dbReference>
<evidence type="ECO:0000256" key="1">
    <source>
        <dbReference type="ARBA" id="ARBA00007435"/>
    </source>
</evidence>
<sequence length="95" mass="11234">MANWVYILASKPGGTLYIGVTNDLIRRVYEHREGLAESSTRRYGIKRLVYFEAHETIAAALQREKNIKHWSREWKIDLIVASNPDWRDLYDEIVR</sequence>
<dbReference type="SUPFAM" id="SSF82771">
    <property type="entry name" value="GIY-YIG endonuclease"/>
    <property type="match status" value="1"/>
</dbReference>
<dbReference type="Gene3D" id="3.40.1440.10">
    <property type="entry name" value="GIY-YIG endonuclease"/>
    <property type="match status" value="1"/>
</dbReference>
<organism evidence="3 4">
    <name type="scientific">Bradyrhizobium denitrificans</name>
    <dbReference type="NCBI Taxonomy" id="2734912"/>
    <lineage>
        <taxon>Bacteria</taxon>
        <taxon>Pseudomonadati</taxon>
        <taxon>Pseudomonadota</taxon>
        <taxon>Alphaproteobacteria</taxon>
        <taxon>Hyphomicrobiales</taxon>
        <taxon>Nitrobacteraceae</taxon>
        <taxon>Bradyrhizobium</taxon>
    </lineage>
</organism>
<gene>
    <name evidence="3" type="ORF">JQ619_23040</name>
</gene>
<evidence type="ECO:0000313" key="4">
    <source>
        <dbReference type="Proteomes" id="UP001314635"/>
    </source>
</evidence>
<dbReference type="SMART" id="SM00465">
    <property type="entry name" value="GIYc"/>
    <property type="match status" value="1"/>
</dbReference>
<comment type="similarity">
    <text evidence="1">Belongs to the UPF0213 family.</text>
</comment>
<dbReference type="PROSITE" id="PS50164">
    <property type="entry name" value="GIY_YIG"/>
    <property type="match status" value="1"/>
</dbReference>
<dbReference type="Proteomes" id="UP001314635">
    <property type="component" value="Unassembled WGS sequence"/>
</dbReference>
<dbReference type="EMBL" id="JAFCLK010000022">
    <property type="protein sequence ID" value="MBR1138645.1"/>
    <property type="molecule type" value="Genomic_DNA"/>
</dbReference>
<name>A0ABS5GBD4_9BRAD</name>
<dbReference type="PANTHER" id="PTHR34477:SF5">
    <property type="entry name" value="BSL5627 PROTEIN"/>
    <property type="match status" value="1"/>
</dbReference>
<proteinExistence type="inferred from homology"/>
<dbReference type="RefSeq" id="WP_172240562.1">
    <property type="nucleotide sequence ID" value="NZ_JABFDP010000026.1"/>
</dbReference>
<dbReference type="InterPro" id="IPR035901">
    <property type="entry name" value="GIY-YIG_endonuc_sf"/>
</dbReference>
<dbReference type="PANTHER" id="PTHR34477">
    <property type="entry name" value="UPF0213 PROTEIN YHBQ"/>
    <property type="match status" value="1"/>
</dbReference>
<dbReference type="InterPro" id="IPR050190">
    <property type="entry name" value="UPF0213_domain"/>
</dbReference>
<evidence type="ECO:0000313" key="3">
    <source>
        <dbReference type="EMBL" id="MBR1138645.1"/>
    </source>
</evidence>
<reference evidence="4" key="1">
    <citation type="journal article" date="2021" name="ISME J.">
        <title>Evolutionary origin and ecological implication of a unique nif island in free-living Bradyrhizobium lineages.</title>
        <authorList>
            <person name="Tao J."/>
        </authorList>
    </citation>
    <scope>NUCLEOTIDE SEQUENCE [LARGE SCALE GENOMIC DNA]</scope>
    <source>
        <strain evidence="4">SZCCT0094</strain>
    </source>
</reference>
<dbReference type="InterPro" id="IPR000305">
    <property type="entry name" value="GIY-YIG_endonuc"/>
</dbReference>
<keyword evidence="4" id="KW-1185">Reference proteome</keyword>